<sequence>MLTDVDILLRNLYKSMVGLNDIQIDILNNSTFMNKVTINSSLNISGPVIFNNSVTGNSNINIPNNLLSKSNITTLNTLYISGLTIMNNNITNFSILNISGNAYINNLSVSGPIQLFNSTTINNILNANIAVIQGTFLSSIIQSFNTNKLSINANTINIGNKNSNIYIQGTSTYIGTTQLNTSDKLITLNINSSIFQGIDTGYNSGIQIMGTGGTGFIQSSSDGLQYVIKAPMLSNIGYIVTHNYNNNLSIEGISTLQNNVFINSSLYVSNVSIIQNPMTINSFLNISGNSIIYNNISLNSILNISNNSIITGNISIMNNLNISTKTILNNAYINSNIYIYNNSIINNNFLLNNLYISNNSIINRTTILSKLNVSGTSKIMNSLVLSSLSVIGTSIINNNISIRTNLLASGKTIINNNISIKSSLNISGSTFINGNVSILSNINILGLMSAKLKNYTLNSVAKNAGIPIGGLYRNGGIVVMRLNDVAPTIYLSGSSNLSIDLNTSYTDPGAYALTYNNNYISVYLTSISSYISNYSVNVLINGTSTLITNTSTLPYGNYTATYKATDPTGLVGYNYRSLNILYQLKLSLQPISSTSFSTLFSMGGCIGIVGVWYSGETYMAVPNSTSTTGLINTSIWISTDYYNWISINLSSFPQISSLNRPIINSYVLLNLGLTNGLFVISFRDLPGNWYYFIYDSVNNTLRAFPTNGTSMGFYIYKVNNMCTYRYGSYTWYFTDGYTWTFGSLPQIGNVLNQIIYVNGLWFSHVYNTTTNQCLLYSTSDKINWTLSYDLTPQLRNIGITTLGVDNVGWFMCNDNMAIMTGKDTYGTSNILFTFYSYDGITWTYNQLPYVPVPLTGINNPNNNNYYTINGSFWSGSLWIIRFQCTFNTYTAQTGNIYGTNLLGFFYSSDGINWNVSTTLFYVNPSGVSFPNNNWKSNYDGMRCSMANGHLILPLNNQSSSSLSKGLWFSN</sequence>
<accession>A0A6C0H8W2</accession>
<dbReference type="Gene3D" id="2.160.10.10">
    <property type="entry name" value="Hexapeptide repeat proteins"/>
    <property type="match status" value="1"/>
</dbReference>
<proteinExistence type="predicted"/>
<dbReference type="SUPFAM" id="SSF51161">
    <property type="entry name" value="Trimeric LpxA-like enzymes"/>
    <property type="match status" value="1"/>
</dbReference>
<evidence type="ECO:0000313" key="1">
    <source>
        <dbReference type="EMBL" id="QHT76800.1"/>
    </source>
</evidence>
<organism evidence="1">
    <name type="scientific">viral metagenome</name>
    <dbReference type="NCBI Taxonomy" id="1070528"/>
    <lineage>
        <taxon>unclassified sequences</taxon>
        <taxon>metagenomes</taxon>
        <taxon>organismal metagenomes</taxon>
    </lineage>
</organism>
<reference evidence="1" key="1">
    <citation type="journal article" date="2020" name="Nature">
        <title>Giant virus diversity and host interactions through global metagenomics.</title>
        <authorList>
            <person name="Schulz F."/>
            <person name="Roux S."/>
            <person name="Paez-Espino D."/>
            <person name="Jungbluth S."/>
            <person name="Walsh D.A."/>
            <person name="Denef V.J."/>
            <person name="McMahon K.D."/>
            <person name="Konstantinidis K.T."/>
            <person name="Eloe-Fadrosh E.A."/>
            <person name="Kyrpides N.C."/>
            <person name="Woyke T."/>
        </authorList>
    </citation>
    <scope>NUCLEOTIDE SEQUENCE</scope>
    <source>
        <strain evidence="1">GVMAG-M-3300023179-82</strain>
    </source>
</reference>
<name>A0A6C0H8W2_9ZZZZ</name>
<dbReference type="AlphaFoldDB" id="A0A6C0H8W2"/>
<dbReference type="EMBL" id="MN739902">
    <property type="protein sequence ID" value="QHT76800.1"/>
    <property type="molecule type" value="Genomic_DNA"/>
</dbReference>
<dbReference type="InterPro" id="IPR011004">
    <property type="entry name" value="Trimer_LpxA-like_sf"/>
</dbReference>
<protein>
    <submittedName>
        <fullName evidence="1">Uncharacterized protein</fullName>
    </submittedName>
</protein>